<organism evidence="2 3">
    <name type="scientific">Mitsuokella jalaludinii</name>
    <dbReference type="NCBI Taxonomy" id="187979"/>
    <lineage>
        <taxon>Bacteria</taxon>
        <taxon>Bacillati</taxon>
        <taxon>Bacillota</taxon>
        <taxon>Negativicutes</taxon>
        <taxon>Selenomonadales</taxon>
        <taxon>Selenomonadaceae</taxon>
        <taxon>Mitsuokella</taxon>
    </lineage>
</organism>
<keyword evidence="1" id="KW-0812">Transmembrane</keyword>
<accession>A0A173WBH1</accession>
<evidence type="ECO:0000313" key="3">
    <source>
        <dbReference type="Proteomes" id="UP000095546"/>
    </source>
</evidence>
<sequence>MLIYIGAAIAVVLLALLYHYIPSRKIFFAFFFVLCAASAIVFFAWPSPHRNGDAVISQEMREERQQQQQIFAGWYKDYQKDIEDLDRNWQRYHKILADFKADIISIQTAYLRLSQLEKDSQALDTRIASRTPPLALNDTCYDQSIELVRKAHAYAEAQHRAIALTRAAADPANLRTDDQEEQSRMLQAVMIRESPPALFIADEIAAIRNYLALPEENVAADIAEDAAAEPQ</sequence>
<reference evidence="2 3" key="1">
    <citation type="submission" date="2015-09" db="EMBL/GenBank/DDBJ databases">
        <authorList>
            <consortium name="Pathogen Informatics"/>
        </authorList>
    </citation>
    <scope>NUCLEOTIDE SEQUENCE [LARGE SCALE GENOMIC DNA]</scope>
    <source>
        <strain evidence="2 3">2789STDY5608828</strain>
    </source>
</reference>
<keyword evidence="3" id="KW-1185">Reference proteome</keyword>
<name>A0A173WBH1_9FIRM</name>
<dbReference type="EMBL" id="CYYU01000001">
    <property type="protein sequence ID" value="CUN36889.1"/>
    <property type="molecule type" value="Genomic_DNA"/>
</dbReference>
<proteinExistence type="predicted"/>
<dbReference type="OrthoDB" id="1664508at2"/>
<dbReference type="AlphaFoldDB" id="A0A173WBH1"/>
<keyword evidence="1" id="KW-0472">Membrane</keyword>
<keyword evidence="1" id="KW-1133">Transmembrane helix</keyword>
<evidence type="ECO:0000313" key="2">
    <source>
        <dbReference type="EMBL" id="CUN36889.1"/>
    </source>
</evidence>
<dbReference type="Proteomes" id="UP000095546">
    <property type="component" value="Unassembled WGS sequence"/>
</dbReference>
<dbReference type="eggNOG" id="ENOG5032VHI">
    <property type="taxonomic scope" value="Bacteria"/>
</dbReference>
<evidence type="ECO:0000256" key="1">
    <source>
        <dbReference type="SAM" id="Phobius"/>
    </source>
</evidence>
<dbReference type="RefSeq" id="WP_036373752.1">
    <property type="nucleotide sequence ID" value="NZ_CABIWZ010000001.1"/>
</dbReference>
<protein>
    <submittedName>
        <fullName evidence="2">Uncharacterized protein</fullName>
    </submittedName>
</protein>
<feature type="transmembrane region" description="Helical" evidence="1">
    <location>
        <begin position="5"/>
        <end position="21"/>
    </location>
</feature>
<gene>
    <name evidence="2" type="ORF">ERS852385_00173</name>
</gene>
<feature type="transmembrane region" description="Helical" evidence="1">
    <location>
        <begin position="27"/>
        <end position="45"/>
    </location>
</feature>